<dbReference type="InterPro" id="IPR000719">
    <property type="entry name" value="Prot_kinase_dom"/>
</dbReference>
<dbReference type="GO" id="GO:0016301">
    <property type="term" value="F:kinase activity"/>
    <property type="evidence" value="ECO:0007669"/>
    <property type="project" value="UniProtKB-KW"/>
</dbReference>
<dbReference type="PROSITE" id="PS50011">
    <property type="entry name" value="PROTEIN_KINASE_DOM"/>
    <property type="match status" value="1"/>
</dbReference>
<keyword evidence="3 6" id="KW-0418">Kinase</keyword>
<accession>A0ABY7HDS8</accession>
<protein>
    <submittedName>
        <fullName evidence="6">Protein kinase</fullName>
    </submittedName>
</protein>
<keyword evidence="1" id="KW-0808">Transferase</keyword>
<dbReference type="SUPFAM" id="SSF48452">
    <property type="entry name" value="TPR-like"/>
    <property type="match status" value="1"/>
</dbReference>
<dbReference type="PANTHER" id="PTHR43289">
    <property type="entry name" value="MITOGEN-ACTIVATED PROTEIN KINASE KINASE KINASE 20-RELATED"/>
    <property type="match status" value="1"/>
</dbReference>
<dbReference type="Gene3D" id="1.10.510.10">
    <property type="entry name" value="Transferase(Phosphotransferase) domain 1"/>
    <property type="match status" value="1"/>
</dbReference>
<dbReference type="Pfam" id="PF00069">
    <property type="entry name" value="Pkinase"/>
    <property type="match status" value="1"/>
</dbReference>
<dbReference type="InterPro" id="IPR019734">
    <property type="entry name" value="TPR_rpt"/>
</dbReference>
<evidence type="ECO:0000256" key="1">
    <source>
        <dbReference type="ARBA" id="ARBA00022679"/>
    </source>
</evidence>
<dbReference type="CDD" id="cd14014">
    <property type="entry name" value="STKc_PknB_like"/>
    <property type="match status" value="1"/>
</dbReference>
<proteinExistence type="predicted"/>
<dbReference type="SUPFAM" id="SSF56112">
    <property type="entry name" value="Protein kinase-like (PK-like)"/>
    <property type="match status" value="1"/>
</dbReference>
<dbReference type="EMBL" id="CP114040">
    <property type="protein sequence ID" value="WAS97134.1"/>
    <property type="molecule type" value="Genomic_DNA"/>
</dbReference>
<evidence type="ECO:0000313" key="6">
    <source>
        <dbReference type="EMBL" id="WAS97134.1"/>
    </source>
</evidence>
<evidence type="ECO:0000256" key="3">
    <source>
        <dbReference type="ARBA" id="ARBA00022777"/>
    </source>
</evidence>
<organism evidence="6 7">
    <name type="scientific">Nannocystis punicea</name>
    <dbReference type="NCBI Taxonomy" id="2995304"/>
    <lineage>
        <taxon>Bacteria</taxon>
        <taxon>Pseudomonadati</taxon>
        <taxon>Myxococcota</taxon>
        <taxon>Polyangia</taxon>
        <taxon>Nannocystales</taxon>
        <taxon>Nannocystaceae</taxon>
        <taxon>Nannocystis</taxon>
    </lineage>
</organism>
<dbReference type="Pfam" id="PF13181">
    <property type="entry name" value="TPR_8"/>
    <property type="match status" value="1"/>
</dbReference>
<sequence length="862" mass="92023">MECPGEVELLSWLRGTLDRVGVARIETHLDACAGCLTAVAVLGRMETRPADDRYVVGEEIARGGMGRVFAAIDRLLDRPVVLKTVRDPAGAARFAREMKITARLQHPAIVTIYDAGTFPDGEPFYVMRHVHGRTLDRAAADAEGLTGRLALLPAVMTAIDAVAYAHDCGVIHRDLKPANVIVGRFGETVVVDWGLAKSVHEDDAALASGPAPAEPGLTRDGTVLGTPAYMAPEQAAGEPADARSDIYGLGALLHHVLTGAPPSPREPVAVTRREPKVPAELAAIVERATAREPDKRYALARELADDLRRHLAGRLVAAHRYTLAELVRRWASRHRAALVAGAAALVAVVVIGGVAVRRVMLARDEAELARAASDRSRELAETQRAAAEKLVGYVLDVLRARLEPLGRLDLLAGVGAAVDDYYERVAVREGAVGGEELLRRAEALSLLGEAQLALGDLDAAQTAAVREDAMASAAVARLPGRASDAVGCRAKLHRGDVAKRGGDLAAARAAYGSCTGDPGPEFEVQSLLALADLDRLEGDFDAVFAGLERAEQLATTITGPSRRKLQFYVSDAIGTAATDHGDVPRARAAYAANLERAERTAAADPGDADVQHELALALIEVGRGARRAGDPEAAREALTRAREVSQRLVLRDPDNMLWLQALGTTNDQLGTVMLQSGDLERALPLLRESLDVSERLADRTPRNLEWARSVAVAAIQLGDLYRAREQFAEARASLLRAVEIADRLAAAKPDDVQAQRDLAVALLHLGDLERERGHPDAVRSLERAGAVFRDLLRRNDTPRARTDLVGGLLALADAQPATAARATIREADEVITPLRAALAASPDDAELRQAIADVDEALATPR</sequence>
<dbReference type="PANTHER" id="PTHR43289:SF6">
    <property type="entry name" value="SERINE_THREONINE-PROTEIN KINASE NEKL-3"/>
    <property type="match status" value="1"/>
</dbReference>
<dbReference type="SMART" id="SM00028">
    <property type="entry name" value="TPR"/>
    <property type="match status" value="3"/>
</dbReference>
<keyword evidence="2" id="KW-0547">Nucleotide-binding</keyword>
<feature type="domain" description="Protein kinase" evidence="5">
    <location>
        <begin position="54"/>
        <end position="322"/>
    </location>
</feature>
<evidence type="ECO:0000256" key="4">
    <source>
        <dbReference type="ARBA" id="ARBA00022840"/>
    </source>
</evidence>
<dbReference type="Gene3D" id="3.30.200.20">
    <property type="entry name" value="Phosphorylase Kinase, domain 1"/>
    <property type="match status" value="1"/>
</dbReference>
<dbReference type="Gene3D" id="1.25.40.10">
    <property type="entry name" value="Tetratricopeptide repeat domain"/>
    <property type="match status" value="2"/>
</dbReference>
<dbReference type="RefSeq" id="WP_269039498.1">
    <property type="nucleotide sequence ID" value="NZ_CP114040.1"/>
</dbReference>
<gene>
    <name evidence="6" type="ORF">O0S08_13380</name>
</gene>
<reference evidence="6" key="1">
    <citation type="submission" date="2022-11" db="EMBL/GenBank/DDBJ databases">
        <title>Minimal conservation of predation-associated metabolite biosynthetic gene clusters underscores biosynthetic potential of Myxococcota including descriptions for ten novel species: Archangium lansinium sp. nov., Myxococcus landrumus sp. nov., Nannocystis bai.</title>
        <authorList>
            <person name="Ahearne A."/>
            <person name="Stevens C."/>
            <person name="Dowd S."/>
        </authorList>
    </citation>
    <scope>NUCLEOTIDE SEQUENCE</scope>
    <source>
        <strain evidence="6">Fl3</strain>
    </source>
</reference>
<evidence type="ECO:0000256" key="2">
    <source>
        <dbReference type="ARBA" id="ARBA00022741"/>
    </source>
</evidence>
<dbReference type="InterPro" id="IPR008271">
    <property type="entry name" value="Ser/Thr_kinase_AS"/>
</dbReference>
<dbReference type="InterPro" id="IPR011990">
    <property type="entry name" value="TPR-like_helical_dom_sf"/>
</dbReference>
<name>A0ABY7HDS8_9BACT</name>
<dbReference type="Proteomes" id="UP001164459">
    <property type="component" value="Chromosome"/>
</dbReference>
<evidence type="ECO:0000313" key="7">
    <source>
        <dbReference type="Proteomes" id="UP001164459"/>
    </source>
</evidence>
<dbReference type="SMART" id="SM00220">
    <property type="entry name" value="S_TKc"/>
    <property type="match status" value="1"/>
</dbReference>
<dbReference type="PROSITE" id="PS00108">
    <property type="entry name" value="PROTEIN_KINASE_ST"/>
    <property type="match status" value="1"/>
</dbReference>
<dbReference type="InterPro" id="IPR011009">
    <property type="entry name" value="Kinase-like_dom_sf"/>
</dbReference>
<evidence type="ECO:0000259" key="5">
    <source>
        <dbReference type="PROSITE" id="PS50011"/>
    </source>
</evidence>
<keyword evidence="4" id="KW-0067">ATP-binding</keyword>
<keyword evidence="7" id="KW-1185">Reference proteome</keyword>